<accession>A0A9W5PCX6</accession>
<evidence type="ECO:0000313" key="1">
    <source>
        <dbReference type="EMBL" id="ELS61217.1"/>
    </source>
</evidence>
<comment type="caution">
    <text evidence="1">The sequence shown here is derived from an EMBL/GenBank/DDBJ whole genome shotgun (WGS) entry which is preliminary data.</text>
</comment>
<sequence>MVYKLSQLLVWAFLLLYQIHICAAIQTGEFFLPDRNRPG</sequence>
<reference evidence="1 2" key="1">
    <citation type="journal article" date="2014" name="Syst. Appl. Microbiol.">
        <title>Genomic insights into the taxonomic status of the three subspecies of Bacillus subtilis.</title>
        <authorList>
            <person name="Yi H."/>
            <person name="Chun J."/>
            <person name="Cha C.J."/>
        </authorList>
    </citation>
    <scope>NUCLEOTIDE SEQUENCE [LARGE SCALE GENOMIC DNA]</scope>
    <source>
        <strain evidence="1 2">KCTC 13429</strain>
    </source>
</reference>
<evidence type="ECO:0000313" key="2">
    <source>
        <dbReference type="Proteomes" id="UP000011182"/>
    </source>
</evidence>
<name>A0A9W5PCX6_9BACI</name>
<dbReference type="EMBL" id="AMXN01000004">
    <property type="protein sequence ID" value="ELS61217.1"/>
    <property type="molecule type" value="Genomic_DNA"/>
</dbReference>
<keyword evidence="2" id="KW-1185">Reference proteome</keyword>
<protein>
    <submittedName>
        <fullName evidence="1">Uncharacterized protein</fullName>
    </submittedName>
</protein>
<organism evidence="1 2">
    <name type="scientific">Bacillus inaquosorum KCTC 13429</name>
    <dbReference type="NCBI Taxonomy" id="1236548"/>
    <lineage>
        <taxon>Bacteria</taxon>
        <taxon>Bacillati</taxon>
        <taxon>Bacillota</taxon>
        <taxon>Bacilli</taxon>
        <taxon>Bacillales</taxon>
        <taxon>Bacillaceae</taxon>
        <taxon>Bacillus</taxon>
    </lineage>
</organism>
<gene>
    <name evidence="1" type="ORF">BSI_26790</name>
</gene>
<proteinExistence type="predicted"/>
<dbReference type="Proteomes" id="UP000011182">
    <property type="component" value="Unassembled WGS sequence"/>
</dbReference>
<dbReference type="AlphaFoldDB" id="A0A9W5PCX6"/>